<comment type="caution">
    <text evidence="2">The sequence shown here is derived from an EMBL/GenBank/DDBJ whole genome shotgun (WGS) entry which is preliminary data.</text>
</comment>
<dbReference type="EMBL" id="JABFTP020000144">
    <property type="protein sequence ID" value="KAL3281649.1"/>
    <property type="molecule type" value="Genomic_DNA"/>
</dbReference>
<dbReference type="AlphaFoldDB" id="A0ABD2NT23"/>
<keyword evidence="1" id="KW-0732">Signal</keyword>
<protein>
    <submittedName>
        <fullName evidence="2">Uncharacterized protein</fullName>
    </submittedName>
</protein>
<evidence type="ECO:0000256" key="1">
    <source>
        <dbReference type="SAM" id="SignalP"/>
    </source>
</evidence>
<reference evidence="2 3" key="1">
    <citation type="journal article" date="2021" name="BMC Biol.">
        <title>Horizontally acquired antibacterial genes associated with adaptive radiation of ladybird beetles.</title>
        <authorList>
            <person name="Li H.S."/>
            <person name="Tang X.F."/>
            <person name="Huang Y.H."/>
            <person name="Xu Z.Y."/>
            <person name="Chen M.L."/>
            <person name="Du X.Y."/>
            <person name="Qiu B.Y."/>
            <person name="Chen P.T."/>
            <person name="Zhang W."/>
            <person name="Slipinski A."/>
            <person name="Escalona H.E."/>
            <person name="Waterhouse R.M."/>
            <person name="Zwick A."/>
            <person name="Pang H."/>
        </authorList>
    </citation>
    <scope>NUCLEOTIDE SEQUENCE [LARGE SCALE GENOMIC DNA]</scope>
    <source>
        <strain evidence="2">SYSU2018</strain>
    </source>
</reference>
<evidence type="ECO:0000313" key="3">
    <source>
        <dbReference type="Proteomes" id="UP001516400"/>
    </source>
</evidence>
<name>A0ABD2NT23_9CUCU</name>
<feature type="chain" id="PRO_5044824397" evidence="1">
    <location>
        <begin position="20"/>
        <end position="106"/>
    </location>
</feature>
<dbReference type="Proteomes" id="UP001516400">
    <property type="component" value="Unassembled WGS sequence"/>
</dbReference>
<evidence type="ECO:0000313" key="2">
    <source>
        <dbReference type="EMBL" id="KAL3281649.1"/>
    </source>
</evidence>
<organism evidence="2 3">
    <name type="scientific">Cryptolaemus montrouzieri</name>
    <dbReference type="NCBI Taxonomy" id="559131"/>
    <lineage>
        <taxon>Eukaryota</taxon>
        <taxon>Metazoa</taxon>
        <taxon>Ecdysozoa</taxon>
        <taxon>Arthropoda</taxon>
        <taxon>Hexapoda</taxon>
        <taxon>Insecta</taxon>
        <taxon>Pterygota</taxon>
        <taxon>Neoptera</taxon>
        <taxon>Endopterygota</taxon>
        <taxon>Coleoptera</taxon>
        <taxon>Polyphaga</taxon>
        <taxon>Cucujiformia</taxon>
        <taxon>Coccinelloidea</taxon>
        <taxon>Coccinellidae</taxon>
        <taxon>Scymninae</taxon>
        <taxon>Scymnini</taxon>
        <taxon>Cryptolaemus</taxon>
    </lineage>
</organism>
<gene>
    <name evidence="2" type="ORF">HHI36_004855</name>
</gene>
<accession>A0ABD2NT23</accession>
<keyword evidence="3" id="KW-1185">Reference proteome</keyword>
<feature type="signal peptide" evidence="1">
    <location>
        <begin position="1"/>
        <end position="19"/>
    </location>
</feature>
<proteinExistence type="predicted"/>
<sequence>MRIMLLWPLKLKYLLPSFGGTLNRICLPSIAPKQEIHEDEDENCLDNGYPATPLNNNNIRKQLKRKQHQLPRVLPQKKRLQVMKAALEELKQLNEKLNKEEEPENE</sequence>